<gene>
    <name evidence="1" type="ORF">Cni_G09676</name>
</gene>
<proteinExistence type="predicted"/>
<dbReference type="EMBL" id="CP136892">
    <property type="protein sequence ID" value="WOL00963.1"/>
    <property type="molecule type" value="Genomic_DNA"/>
</dbReference>
<dbReference type="Proteomes" id="UP001327560">
    <property type="component" value="Chromosome 3"/>
</dbReference>
<protein>
    <submittedName>
        <fullName evidence="1">Uncharacterized protein</fullName>
    </submittedName>
</protein>
<dbReference type="AlphaFoldDB" id="A0AAQ3K2X5"/>
<sequence length="75" mass="7822">MHALTFCPSSLLAPSSTSDADHMVTELQDGTSPPSSRSFERMAEELAVVFSAAPLAPLPPKVLCPRAKKGPKSAG</sequence>
<name>A0AAQ3K2X5_9LILI</name>
<accession>A0AAQ3K2X5</accession>
<evidence type="ECO:0000313" key="2">
    <source>
        <dbReference type="Proteomes" id="UP001327560"/>
    </source>
</evidence>
<organism evidence="1 2">
    <name type="scientific">Canna indica</name>
    <name type="common">Indian-shot</name>
    <dbReference type="NCBI Taxonomy" id="4628"/>
    <lineage>
        <taxon>Eukaryota</taxon>
        <taxon>Viridiplantae</taxon>
        <taxon>Streptophyta</taxon>
        <taxon>Embryophyta</taxon>
        <taxon>Tracheophyta</taxon>
        <taxon>Spermatophyta</taxon>
        <taxon>Magnoliopsida</taxon>
        <taxon>Liliopsida</taxon>
        <taxon>Zingiberales</taxon>
        <taxon>Cannaceae</taxon>
        <taxon>Canna</taxon>
    </lineage>
</organism>
<keyword evidence="2" id="KW-1185">Reference proteome</keyword>
<reference evidence="1 2" key="1">
    <citation type="submission" date="2023-10" db="EMBL/GenBank/DDBJ databases">
        <title>Chromosome-scale genome assembly provides insights into flower coloration mechanisms of Canna indica.</title>
        <authorList>
            <person name="Li C."/>
        </authorList>
    </citation>
    <scope>NUCLEOTIDE SEQUENCE [LARGE SCALE GENOMIC DNA]</scope>
    <source>
        <tissue evidence="1">Flower</tissue>
    </source>
</reference>
<evidence type="ECO:0000313" key="1">
    <source>
        <dbReference type="EMBL" id="WOL00963.1"/>
    </source>
</evidence>